<reference evidence="2 3" key="1">
    <citation type="submission" date="2020-02" db="EMBL/GenBank/DDBJ databases">
        <title>Draft genome sequence of Haematococcus lacustris strain NIES-144.</title>
        <authorList>
            <person name="Morimoto D."/>
            <person name="Nakagawa S."/>
            <person name="Yoshida T."/>
            <person name="Sawayama S."/>
        </authorList>
    </citation>
    <scope>NUCLEOTIDE SEQUENCE [LARGE SCALE GENOMIC DNA]</scope>
    <source>
        <strain evidence="2 3">NIES-144</strain>
    </source>
</reference>
<gene>
    <name evidence="2" type="ORF">HaLaN_19205</name>
</gene>
<feature type="compositionally biased region" description="Low complexity" evidence="1">
    <location>
        <begin position="26"/>
        <end position="48"/>
    </location>
</feature>
<dbReference type="Proteomes" id="UP000485058">
    <property type="component" value="Unassembled WGS sequence"/>
</dbReference>
<accession>A0A699ZGZ5</accession>
<keyword evidence="3" id="KW-1185">Reference proteome</keyword>
<feature type="region of interest" description="Disordered" evidence="1">
    <location>
        <begin position="1"/>
        <end position="124"/>
    </location>
</feature>
<protein>
    <submittedName>
        <fullName evidence="2">Uncharacterized protein</fullName>
    </submittedName>
</protein>
<feature type="compositionally biased region" description="Polar residues" evidence="1">
    <location>
        <begin position="1"/>
        <end position="10"/>
    </location>
</feature>
<evidence type="ECO:0000256" key="1">
    <source>
        <dbReference type="SAM" id="MobiDB-lite"/>
    </source>
</evidence>
<organism evidence="2 3">
    <name type="scientific">Haematococcus lacustris</name>
    <name type="common">Green alga</name>
    <name type="synonym">Haematococcus pluvialis</name>
    <dbReference type="NCBI Taxonomy" id="44745"/>
    <lineage>
        <taxon>Eukaryota</taxon>
        <taxon>Viridiplantae</taxon>
        <taxon>Chlorophyta</taxon>
        <taxon>core chlorophytes</taxon>
        <taxon>Chlorophyceae</taxon>
        <taxon>CS clade</taxon>
        <taxon>Chlamydomonadales</taxon>
        <taxon>Haematococcaceae</taxon>
        <taxon>Haematococcus</taxon>
    </lineage>
</organism>
<evidence type="ECO:0000313" key="2">
    <source>
        <dbReference type="EMBL" id="GFH21833.1"/>
    </source>
</evidence>
<sequence>MGRFTGSASWHMQRWEQAAPQGTGPQQRAVAQARTTQRAATAAKKAQVCDNGLGTMEHKVTSPQDHVVVRGPPTATATKKAQPPARTNATRQQTASPPTAEAAATSMGQKRGRNGQQVDNSKKV</sequence>
<comment type="caution">
    <text evidence="2">The sequence shown here is derived from an EMBL/GenBank/DDBJ whole genome shotgun (WGS) entry which is preliminary data.</text>
</comment>
<proteinExistence type="predicted"/>
<feature type="compositionally biased region" description="Low complexity" evidence="1">
    <location>
        <begin position="72"/>
        <end position="87"/>
    </location>
</feature>
<feature type="compositionally biased region" description="Polar residues" evidence="1">
    <location>
        <begin position="114"/>
        <end position="124"/>
    </location>
</feature>
<feature type="compositionally biased region" description="Low complexity" evidence="1">
    <location>
        <begin position="94"/>
        <end position="106"/>
    </location>
</feature>
<dbReference type="AlphaFoldDB" id="A0A699ZGZ5"/>
<evidence type="ECO:0000313" key="3">
    <source>
        <dbReference type="Proteomes" id="UP000485058"/>
    </source>
</evidence>
<name>A0A699ZGZ5_HAELA</name>
<dbReference type="EMBL" id="BLLF01001914">
    <property type="protein sequence ID" value="GFH21833.1"/>
    <property type="molecule type" value="Genomic_DNA"/>
</dbReference>